<keyword evidence="1" id="KW-0863">Zinc-finger</keyword>
<dbReference type="EMBL" id="QGKW02001940">
    <property type="protein sequence ID" value="KAF2554952.1"/>
    <property type="molecule type" value="Genomic_DNA"/>
</dbReference>
<evidence type="ECO:0000256" key="2">
    <source>
        <dbReference type="SAM" id="MobiDB-lite"/>
    </source>
</evidence>
<dbReference type="InterPro" id="IPR043312">
    <property type="entry name" value="AtBBR-like"/>
</dbReference>
<dbReference type="AlphaFoldDB" id="A0A8S9HFE3"/>
<reference evidence="4" key="1">
    <citation type="submission" date="2019-12" db="EMBL/GenBank/DDBJ databases">
        <title>Genome sequencing and annotation of Brassica cretica.</title>
        <authorList>
            <person name="Studholme D.J."/>
            <person name="Sarris P.F."/>
        </authorList>
    </citation>
    <scope>NUCLEOTIDE SEQUENCE</scope>
    <source>
        <strain evidence="4">PFS-001/15</strain>
        <tissue evidence="4">Leaf</tissue>
    </source>
</reference>
<dbReference type="InterPro" id="IPR013083">
    <property type="entry name" value="Znf_RING/FYVE/PHD"/>
</dbReference>
<dbReference type="PROSITE" id="PS50089">
    <property type="entry name" value="ZF_RING_2"/>
    <property type="match status" value="1"/>
</dbReference>
<dbReference type="InterPro" id="IPR001841">
    <property type="entry name" value="Znf_RING"/>
</dbReference>
<evidence type="ECO:0000256" key="1">
    <source>
        <dbReference type="PROSITE-ProRule" id="PRU00175"/>
    </source>
</evidence>
<evidence type="ECO:0000313" key="4">
    <source>
        <dbReference type="EMBL" id="KAF2554952.1"/>
    </source>
</evidence>
<protein>
    <recommendedName>
        <fullName evidence="3">RING-type domain-containing protein</fullName>
    </recommendedName>
</protein>
<dbReference type="PANTHER" id="PTHR47530">
    <property type="entry name" value="E3 UBIQUITIN LIGASE BIG BROTHER-RELATED"/>
    <property type="match status" value="1"/>
</dbReference>
<comment type="caution">
    <text evidence="4">The sequence shown here is derived from an EMBL/GenBank/DDBJ whole genome shotgun (WGS) entry which is preliminary data.</text>
</comment>
<feature type="domain" description="RING-type" evidence="3">
    <location>
        <begin position="197"/>
        <end position="227"/>
    </location>
</feature>
<sequence length="304" mass="34636">MEDSIVKENEWLDVSPGKTSRSPLKFGQVSIFTKSRFDVLSPVEDGEIWGRVNEEEELLEAEEFDEESEEKEEMVIPRQSLPRDSKMNHMYLREEVGYSDDEAFARAIQEAEEREMADRLSALTGLANRVEDPEEDDHTSQDAWDEMDPDELSYEELLALGDIVGTESRGLSADTIASLPSKRYKDGDNQNGTNESCVICRLDYEDDDDLILLPCKHSYHSECINNWLKINKHATISSTFLGVRNTSQLVEIGLLSKTNNPKLTHYSSELPGMQRRSFNFHSWTKLMRAKEEVLLSSVSAFAII</sequence>
<evidence type="ECO:0000259" key="3">
    <source>
        <dbReference type="PROSITE" id="PS50089"/>
    </source>
</evidence>
<keyword evidence="1" id="KW-0862">Zinc</keyword>
<dbReference type="GO" id="GO:0008270">
    <property type="term" value="F:zinc ion binding"/>
    <property type="evidence" value="ECO:0007669"/>
    <property type="project" value="UniProtKB-KW"/>
</dbReference>
<accession>A0A8S9HFE3</accession>
<name>A0A8S9HFE3_BRACR</name>
<proteinExistence type="predicted"/>
<dbReference type="PANTHER" id="PTHR47530:SF4">
    <property type="entry name" value="E3 UBIQUITIN LIGASE BIG BROTHER-RELATED"/>
    <property type="match status" value="1"/>
</dbReference>
<dbReference type="Proteomes" id="UP000712281">
    <property type="component" value="Unassembled WGS sequence"/>
</dbReference>
<feature type="compositionally biased region" description="Acidic residues" evidence="2">
    <location>
        <begin position="60"/>
        <end position="72"/>
    </location>
</feature>
<dbReference type="FunFam" id="3.30.40.10:FF:000417">
    <property type="entry name" value="E3 ubiquitin ligase BIG BROTHER-related"/>
    <property type="match status" value="1"/>
</dbReference>
<dbReference type="Pfam" id="PF13639">
    <property type="entry name" value="zf-RING_2"/>
    <property type="match status" value="1"/>
</dbReference>
<evidence type="ECO:0000313" key="5">
    <source>
        <dbReference type="Proteomes" id="UP000712281"/>
    </source>
</evidence>
<organism evidence="4 5">
    <name type="scientific">Brassica cretica</name>
    <name type="common">Mustard</name>
    <dbReference type="NCBI Taxonomy" id="69181"/>
    <lineage>
        <taxon>Eukaryota</taxon>
        <taxon>Viridiplantae</taxon>
        <taxon>Streptophyta</taxon>
        <taxon>Embryophyta</taxon>
        <taxon>Tracheophyta</taxon>
        <taxon>Spermatophyta</taxon>
        <taxon>Magnoliopsida</taxon>
        <taxon>eudicotyledons</taxon>
        <taxon>Gunneridae</taxon>
        <taxon>Pentapetalae</taxon>
        <taxon>rosids</taxon>
        <taxon>malvids</taxon>
        <taxon>Brassicales</taxon>
        <taxon>Brassicaceae</taxon>
        <taxon>Brassiceae</taxon>
        <taxon>Brassica</taxon>
    </lineage>
</organism>
<feature type="region of interest" description="Disordered" evidence="2">
    <location>
        <begin position="60"/>
        <end position="82"/>
    </location>
</feature>
<dbReference type="SUPFAM" id="SSF57850">
    <property type="entry name" value="RING/U-box"/>
    <property type="match status" value="1"/>
</dbReference>
<keyword evidence="1" id="KW-0479">Metal-binding</keyword>
<gene>
    <name evidence="4" type="ORF">F2Q68_00017167</name>
</gene>
<dbReference type="Gene3D" id="3.30.40.10">
    <property type="entry name" value="Zinc/RING finger domain, C3HC4 (zinc finger)"/>
    <property type="match status" value="1"/>
</dbReference>